<evidence type="ECO:0008006" key="3">
    <source>
        <dbReference type="Google" id="ProtNLM"/>
    </source>
</evidence>
<proteinExistence type="predicted"/>
<dbReference type="SUPFAM" id="SSF88659">
    <property type="entry name" value="Sigma3 and sigma4 domains of RNA polymerase sigma factors"/>
    <property type="match status" value="1"/>
</dbReference>
<protein>
    <recommendedName>
        <fullName evidence="3">Winged helix-turn-helix transcriptional regulator</fullName>
    </recommendedName>
</protein>
<comment type="caution">
    <text evidence="1">The sequence shown here is derived from an EMBL/GenBank/DDBJ whole genome shotgun (WGS) entry which is preliminary data.</text>
</comment>
<dbReference type="OrthoDB" id="7064118at2"/>
<dbReference type="InterPro" id="IPR013324">
    <property type="entry name" value="RNA_pol_sigma_r3/r4-like"/>
</dbReference>
<dbReference type="RefSeq" id="WP_119348648.1">
    <property type="nucleotide sequence ID" value="NZ_QWET01000002.1"/>
</dbReference>
<sequence length="211" mass="23879">MKQQKQIAVITGDIVNSSILKEDQRKIIQAKIERFVHEGILLKTRFYRGDSFQLAVEPFAALLLALKFRMAVRRLNEGNDVRISIGIGEVSAWNEDVLLSNGSAFERSGKNLDKLKKKGLHIIIVTGNSELDNELETYCYMADVLIKNLTSVQANVIFHKLDDTPQEQIGEMLNVSQPAVSKTLKAANWKAIEKFLGRYRQIVEKNYGITE</sequence>
<name>A0A399D5K5_9BACT</name>
<evidence type="ECO:0000313" key="2">
    <source>
        <dbReference type="Proteomes" id="UP000266441"/>
    </source>
</evidence>
<gene>
    <name evidence="1" type="ORF">D1164_04065</name>
</gene>
<organism evidence="1 2">
    <name type="scientific">Mariniphaga sediminis</name>
    <dbReference type="NCBI Taxonomy" id="1628158"/>
    <lineage>
        <taxon>Bacteria</taxon>
        <taxon>Pseudomonadati</taxon>
        <taxon>Bacteroidota</taxon>
        <taxon>Bacteroidia</taxon>
        <taxon>Marinilabiliales</taxon>
        <taxon>Prolixibacteraceae</taxon>
        <taxon>Mariniphaga</taxon>
    </lineage>
</organism>
<dbReference type="Proteomes" id="UP000266441">
    <property type="component" value="Unassembled WGS sequence"/>
</dbReference>
<evidence type="ECO:0000313" key="1">
    <source>
        <dbReference type="EMBL" id="RIH66776.1"/>
    </source>
</evidence>
<dbReference type="EMBL" id="QWET01000002">
    <property type="protein sequence ID" value="RIH66776.1"/>
    <property type="molecule type" value="Genomic_DNA"/>
</dbReference>
<dbReference type="AlphaFoldDB" id="A0A399D5K5"/>
<accession>A0A399D5K5</accession>
<keyword evidence="2" id="KW-1185">Reference proteome</keyword>
<reference evidence="1 2" key="1">
    <citation type="journal article" date="2015" name="Int. J. Syst. Evol. Microbiol.">
        <title>Mariniphaga sediminis sp. nov., isolated from coastal sediment.</title>
        <authorList>
            <person name="Wang F.Q."/>
            <person name="Shen Q.Y."/>
            <person name="Chen G.J."/>
            <person name="Du Z.J."/>
        </authorList>
    </citation>
    <scope>NUCLEOTIDE SEQUENCE [LARGE SCALE GENOMIC DNA]</scope>
    <source>
        <strain evidence="1 2">SY21</strain>
    </source>
</reference>